<sequence length="109" mass="11372">MLASTRCCDLITNGHLGQSVLSASLQRTPPLTHPPSSLQPPSNPGAHSGTASAPSPSVITTFSPAPDSACSRQHGSHFRSSKRDGPNSARAVSQRLRLAPVAIWVLIVI</sequence>
<evidence type="ECO:0000256" key="1">
    <source>
        <dbReference type="SAM" id="MobiDB-lite"/>
    </source>
</evidence>
<protein>
    <submittedName>
        <fullName evidence="2">Uncharacterized protein</fullName>
    </submittedName>
</protein>
<feature type="compositionally biased region" description="Polar residues" evidence="1">
    <location>
        <begin position="49"/>
        <end position="63"/>
    </location>
</feature>
<accession>A0A6G1ISA7</accession>
<feature type="compositionally biased region" description="Polar residues" evidence="1">
    <location>
        <begin position="21"/>
        <end position="30"/>
    </location>
</feature>
<gene>
    <name evidence="2" type="ORF">K458DRAFT_421158</name>
</gene>
<feature type="compositionally biased region" description="Pro residues" evidence="1">
    <location>
        <begin position="31"/>
        <end position="43"/>
    </location>
</feature>
<proteinExistence type="predicted"/>
<feature type="region of interest" description="Disordered" evidence="1">
    <location>
        <begin position="21"/>
        <end position="92"/>
    </location>
</feature>
<evidence type="ECO:0000313" key="3">
    <source>
        <dbReference type="Proteomes" id="UP000799291"/>
    </source>
</evidence>
<reference evidence="2" key="1">
    <citation type="journal article" date="2020" name="Stud. Mycol.">
        <title>101 Dothideomycetes genomes: a test case for predicting lifestyles and emergence of pathogens.</title>
        <authorList>
            <person name="Haridas S."/>
            <person name="Albert R."/>
            <person name="Binder M."/>
            <person name="Bloem J."/>
            <person name="Labutti K."/>
            <person name="Salamov A."/>
            <person name="Andreopoulos B."/>
            <person name="Baker S."/>
            <person name="Barry K."/>
            <person name="Bills G."/>
            <person name="Bluhm B."/>
            <person name="Cannon C."/>
            <person name="Castanera R."/>
            <person name="Culley D."/>
            <person name="Daum C."/>
            <person name="Ezra D."/>
            <person name="Gonzalez J."/>
            <person name="Henrissat B."/>
            <person name="Kuo A."/>
            <person name="Liang C."/>
            <person name="Lipzen A."/>
            <person name="Lutzoni F."/>
            <person name="Magnuson J."/>
            <person name="Mondo S."/>
            <person name="Nolan M."/>
            <person name="Ohm R."/>
            <person name="Pangilinan J."/>
            <person name="Park H.-J."/>
            <person name="Ramirez L."/>
            <person name="Alfaro M."/>
            <person name="Sun H."/>
            <person name="Tritt A."/>
            <person name="Yoshinaga Y."/>
            <person name="Zwiers L.-H."/>
            <person name="Turgeon B."/>
            <person name="Goodwin S."/>
            <person name="Spatafora J."/>
            <person name="Crous P."/>
            <person name="Grigoriev I."/>
        </authorList>
    </citation>
    <scope>NUCLEOTIDE SEQUENCE</scope>
    <source>
        <strain evidence="2">CBS 122367</strain>
    </source>
</reference>
<dbReference type="Proteomes" id="UP000799291">
    <property type="component" value="Unassembled WGS sequence"/>
</dbReference>
<dbReference type="AlphaFoldDB" id="A0A6G1ISA7"/>
<name>A0A6G1ISA7_9PLEO</name>
<dbReference type="EMBL" id="MU005594">
    <property type="protein sequence ID" value="KAF2680831.1"/>
    <property type="molecule type" value="Genomic_DNA"/>
</dbReference>
<evidence type="ECO:0000313" key="2">
    <source>
        <dbReference type="EMBL" id="KAF2680831.1"/>
    </source>
</evidence>
<organism evidence="2 3">
    <name type="scientific">Lentithecium fluviatile CBS 122367</name>
    <dbReference type="NCBI Taxonomy" id="1168545"/>
    <lineage>
        <taxon>Eukaryota</taxon>
        <taxon>Fungi</taxon>
        <taxon>Dikarya</taxon>
        <taxon>Ascomycota</taxon>
        <taxon>Pezizomycotina</taxon>
        <taxon>Dothideomycetes</taxon>
        <taxon>Pleosporomycetidae</taxon>
        <taxon>Pleosporales</taxon>
        <taxon>Massarineae</taxon>
        <taxon>Lentitheciaceae</taxon>
        <taxon>Lentithecium</taxon>
    </lineage>
</organism>
<keyword evidence="3" id="KW-1185">Reference proteome</keyword>